<keyword evidence="2" id="KW-1185">Reference proteome</keyword>
<sequence length="127" mass="14262">MISKSDENHTCKLLEERKEEKKACTVMSKVPTEAQNQCEFSSKTSYCFGVKSVVGGGVKRRAVSGIMDGWKRLELGDRPPADEEQPEIGLPRGGMASFFTAPIRRLLKKWIEVIWDEESVVSRNSRG</sequence>
<organism evidence="1 2">
    <name type="scientific">Nephila pilipes</name>
    <name type="common">Giant wood spider</name>
    <name type="synonym">Nephila maculata</name>
    <dbReference type="NCBI Taxonomy" id="299642"/>
    <lineage>
        <taxon>Eukaryota</taxon>
        <taxon>Metazoa</taxon>
        <taxon>Ecdysozoa</taxon>
        <taxon>Arthropoda</taxon>
        <taxon>Chelicerata</taxon>
        <taxon>Arachnida</taxon>
        <taxon>Araneae</taxon>
        <taxon>Araneomorphae</taxon>
        <taxon>Entelegynae</taxon>
        <taxon>Araneoidea</taxon>
        <taxon>Nephilidae</taxon>
        <taxon>Nephila</taxon>
    </lineage>
</organism>
<accession>A0A8X6PJB1</accession>
<dbReference type="AlphaFoldDB" id="A0A8X6PJB1"/>
<name>A0A8X6PJB1_NEPPI</name>
<comment type="caution">
    <text evidence="1">The sequence shown here is derived from an EMBL/GenBank/DDBJ whole genome shotgun (WGS) entry which is preliminary data.</text>
</comment>
<proteinExistence type="predicted"/>
<dbReference type="Proteomes" id="UP000887013">
    <property type="component" value="Unassembled WGS sequence"/>
</dbReference>
<evidence type="ECO:0000313" key="1">
    <source>
        <dbReference type="EMBL" id="GFT67215.1"/>
    </source>
</evidence>
<protein>
    <submittedName>
        <fullName evidence="1">Uncharacterized protein</fullName>
    </submittedName>
</protein>
<reference evidence="1" key="1">
    <citation type="submission" date="2020-08" db="EMBL/GenBank/DDBJ databases">
        <title>Multicomponent nature underlies the extraordinary mechanical properties of spider dragline silk.</title>
        <authorList>
            <person name="Kono N."/>
            <person name="Nakamura H."/>
            <person name="Mori M."/>
            <person name="Yoshida Y."/>
            <person name="Ohtoshi R."/>
            <person name="Malay A.D."/>
            <person name="Moran D.A.P."/>
            <person name="Tomita M."/>
            <person name="Numata K."/>
            <person name="Arakawa K."/>
        </authorList>
    </citation>
    <scope>NUCLEOTIDE SEQUENCE</scope>
</reference>
<evidence type="ECO:0000313" key="2">
    <source>
        <dbReference type="Proteomes" id="UP000887013"/>
    </source>
</evidence>
<dbReference type="EMBL" id="BMAW01020281">
    <property type="protein sequence ID" value="GFT67215.1"/>
    <property type="molecule type" value="Genomic_DNA"/>
</dbReference>
<gene>
    <name evidence="1" type="ORF">NPIL_603921</name>
</gene>